<dbReference type="UniPathway" id="UPA00143"/>
<name>A0A6A6VA81_9PLEO</name>
<dbReference type="PANTHER" id="PTHR10706:SF130">
    <property type="entry name" value="F-BOX ONLY PROTEIN 31"/>
    <property type="match status" value="1"/>
</dbReference>
<dbReference type="PROSITE" id="PS50181">
    <property type="entry name" value="FBOX"/>
    <property type="match status" value="1"/>
</dbReference>
<keyword evidence="2" id="KW-0833">Ubl conjugation pathway</keyword>
<comment type="pathway">
    <text evidence="1">Protein modification; protein ubiquitination.</text>
</comment>
<dbReference type="InterPro" id="IPR001810">
    <property type="entry name" value="F-box_dom"/>
</dbReference>
<dbReference type="GO" id="GO:0016567">
    <property type="term" value="P:protein ubiquitination"/>
    <property type="evidence" value="ECO:0007669"/>
    <property type="project" value="UniProtKB-UniPathway"/>
</dbReference>
<dbReference type="Gene3D" id="1.20.1280.50">
    <property type="match status" value="1"/>
</dbReference>
<evidence type="ECO:0000259" key="4">
    <source>
        <dbReference type="PROSITE" id="PS50181"/>
    </source>
</evidence>
<dbReference type="SUPFAM" id="SSF81383">
    <property type="entry name" value="F-box domain"/>
    <property type="match status" value="1"/>
</dbReference>
<dbReference type="Pfam" id="PF12937">
    <property type="entry name" value="F-box-like"/>
    <property type="match status" value="1"/>
</dbReference>
<protein>
    <recommendedName>
        <fullName evidence="4">F-box domain-containing protein</fullName>
    </recommendedName>
</protein>
<dbReference type="InterPro" id="IPR036047">
    <property type="entry name" value="F-box-like_dom_sf"/>
</dbReference>
<dbReference type="PANTHER" id="PTHR10706">
    <property type="entry name" value="F-BOX FAMILY PROTEIN"/>
    <property type="match status" value="1"/>
</dbReference>
<feature type="region of interest" description="Disordered" evidence="3">
    <location>
        <begin position="346"/>
        <end position="372"/>
    </location>
</feature>
<keyword evidence="6" id="KW-1185">Reference proteome</keyword>
<dbReference type="Proteomes" id="UP000799440">
    <property type="component" value="Unassembled WGS sequence"/>
</dbReference>
<gene>
    <name evidence="5" type="ORF">M011DRAFT_494258</name>
</gene>
<evidence type="ECO:0000256" key="2">
    <source>
        <dbReference type="ARBA" id="ARBA00022786"/>
    </source>
</evidence>
<dbReference type="InterPro" id="IPR045048">
    <property type="entry name" value="FBXO31/39"/>
</dbReference>
<evidence type="ECO:0000256" key="3">
    <source>
        <dbReference type="SAM" id="MobiDB-lite"/>
    </source>
</evidence>
<evidence type="ECO:0000313" key="6">
    <source>
        <dbReference type="Proteomes" id="UP000799440"/>
    </source>
</evidence>
<dbReference type="EMBL" id="MU006572">
    <property type="protein sequence ID" value="KAF2747455.1"/>
    <property type="molecule type" value="Genomic_DNA"/>
</dbReference>
<dbReference type="Pfam" id="PF12014">
    <property type="entry name" value="Cyclin_D1_bind"/>
    <property type="match status" value="1"/>
</dbReference>
<sequence>MDLRQDPTLLGLPTELILQVLSYLSLRDLLSVGRVNKFLSEQAMDDSLYRPLVQEHVPGTDLDAPKDSTWRELYIRHHPYWFIPKHKLWFADTANTGKLIIARYNHRIDAIEAYALVAERRQPTFLIWDYKPDVIIHTFSPRIQLDLNVPIMRLDKYAYENATGGEGYRLRKEVPMNLFQNDGRPVPGLYSRLMLSLPWPKRITSFGTPVWPPFTLPGSTRVRTDSPSGFRGPSHQPERLSQLSTTTFRTRRWLEFASRQNGIRLTHGAPGMPDIAQVNVRVGEEVSTWATLPEEAYTPTPDKPFRGIFCGDYAGHGCEFLAVLQPDEPQPLPYKAEITMSIRERLDSMSSTESWSPPPAGSEAEGGANPETNALDTVVSDLEVSAADETTRAELAATPQDESIYHGRIEAVKLTGDPNVPRGEYTFIAPDIGPSGLVRVATEEMFRGARVVKSLGHIAARGFHDDGYMASQLIIISPNRLAQYWETFGHVSFYERVDIDQFTKVP</sequence>
<evidence type="ECO:0000313" key="5">
    <source>
        <dbReference type="EMBL" id="KAF2747455.1"/>
    </source>
</evidence>
<dbReference type="AlphaFoldDB" id="A0A6A6VA81"/>
<organism evidence="5 6">
    <name type="scientific">Sporormia fimetaria CBS 119925</name>
    <dbReference type="NCBI Taxonomy" id="1340428"/>
    <lineage>
        <taxon>Eukaryota</taxon>
        <taxon>Fungi</taxon>
        <taxon>Dikarya</taxon>
        <taxon>Ascomycota</taxon>
        <taxon>Pezizomycotina</taxon>
        <taxon>Dothideomycetes</taxon>
        <taxon>Pleosporomycetidae</taxon>
        <taxon>Pleosporales</taxon>
        <taxon>Sporormiaceae</taxon>
        <taxon>Sporormia</taxon>
    </lineage>
</organism>
<feature type="domain" description="F-box" evidence="4">
    <location>
        <begin position="6"/>
        <end position="52"/>
    </location>
</feature>
<dbReference type="OrthoDB" id="722566at2759"/>
<evidence type="ECO:0000256" key="1">
    <source>
        <dbReference type="ARBA" id="ARBA00004906"/>
    </source>
</evidence>
<dbReference type="SMART" id="SM00256">
    <property type="entry name" value="FBOX"/>
    <property type="match status" value="1"/>
</dbReference>
<proteinExistence type="predicted"/>
<reference evidence="5" key="1">
    <citation type="journal article" date="2020" name="Stud. Mycol.">
        <title>101 Dothideomycetes genomes: a test case for predicting lifestyles and emergence of pathogens.</title>
        <authorList>
            <person name="Haridas S."/>
            <person name="Albert R."/>
            <person name="Binder M."/>
            <person name="Bloem J."/>
            <person name="Labutti K."/>
            <person name="Salamov A."/>
            <person name="Andreopoulos B."/>
            <person name="Baker S."/>
            <person name="Barry K."/>
            <person name="Bills G."/>
            <person name="Bluhm B."/>
            <person name="Cannon C."/>
            <person name="Castanera R."/>
            <person name="Culley D."/>
            <person name="Daum C."/>
            <person name="Ezra D."/>
            <person name="Gonzalez J."/>
            <person name="Henrissat B."/>
            <person name="Kuo A."/>
            <person name="Liang C."/>
            <person name="Lipzen A."/>
            <person name="Lutzoni F."/>
            <person name="Magnuson J."/>
            <person name="Mondo S."/>
            <person name="Nolan M."/>
            <person name="Ohm R."/>
            <person name="Pangilinan J."/>
            <person name="Park H.-J."/>
            <person name="Ramirez L."/>
            <person name="Alfaro M."/>
            <person name="Sun H."/>
            <person name="Tritt A."/>
            <person name="Yoshinaga Y."/>
            <person name="Zwiers L.-H."/>
            <person name="Turgeon B."/>
            <person name="Goodwin S."/>
            <person name="Spatafora J."/>
            <person name="Crous P."/>
            <person name="Grigoriev I."/>
        </authorList>
    </citation>
    <scope>NUCLEOTIDE SEQUENCE</scope>
    <source>
        <strain evidence="5">CBS 119925</strain>
    </source>
</reference>
<accession>A0A6A6VA81</accession>